<feature type="compositionally biased region" description="Basic and acidic residues" evidence="1">
    <location>
        <begin position="11"/>
        <end position="22"/>
    </location>
</feature>
<name>A0AAV0GEL5_9ASTE</name>
<evidence type="ECO:0000259" key="2">
    <source>
        <dbReference type="Pfam" id="PF14244"/>
    </source>
</evidence>
<reference evidence="3" key="1">
    <citation type="submission" date="2022-07" db="EMBL/GenBank/DDBJ databases">
        <authorList>
            <person name="Macas J."/>
            <person name="Novak P."/>
            <person name="Neumann P."/>
        </authorList>
    </citation>
    <scope>NUCLEOTIDE SEQUENCE</scope>
</reference>
<accession>A0AAV0GEL5</accession>
<feature type="region of interest" description="Disordered" evidence="1">
    <location>
        <begin position="296"/>
        <end position="321"/>
    </location>
</feature>
<dbReference type="Pfam" id="PF14244">
    <property type="entry name" value="Retrotran_gag_3"/>
    <property type="match status" value="1"/>
</dbReference>
<comment type="caution">
    <text evidence="3">The sequence shown here is derived from an EMBL/GenBank/DDBJ whole genome shotgun (WGS) entry which is preliminary data.</text>
</comment>
<dbReference type="AlphaFoldDB" id="A0AAV0GEL5"/>
<protein>
    <recommendedName>
        <fullName evidence="2">Retrotransposon Copia-like N-terminal domain-containing protein</fullName>
    </recommendedName>
</protein>
<evidence type="ECO:0000313" key="4">
    <source>
        <dbReference type="Proteomes" id="UP001152523"/>
    </source>
</evidence>
<dbReference type="PANTHER" id="PTHR37610">
    <property type="entry name" value="CCHC-TYPE DOMAIN-CONTAINING PROTEIN"/>
    <property type="match status" value="1"/>
</dbReference>
<dbReference type="InterPro" id="IPR029472">
    <property type="entry name" value="Copia-like_N"/>
</dbReference>
<evidence type="ECO:0000256" key="1">
    <source>
        <dbReference type="SAM" id="MobiDB-lite"/>
    </source>
</evidence>
<sequence>MAGETGNTGDGNREHGERRKINDPSSPYYLSSSDFPGLQICALVLKGESNYREWATAMRNAFRAKRKLGFLDGTIKQPMHSERDLEDWNTVNSMAVGWIMTSADPALRSNLAYMDSVCDLWNDLEARFAVRDAMRTYELKELIRGCRQQGQTITDYFGKLKVLWDDYDGLRNIPQCTCNGCTCGLKKLFLKHIETEKTHDFLMGLNTEAYGTLRSNILSADDLPPLTKVYNMMVQEERLRNMTRGREENHDAMALAARTGITPRKEERMKCSYCQKPGHDYDNFFRRTGNYPDWWHENPGRARGGKGRGGPNREGTGRGGLGRGYGRGIAHAMHMGEVQGDAAPAQGTKETTMHAPGFSNEQWQTFLKIMESCKNSSSSGEKLSGPTYEDADWSG</sequence>
<dbReference type="PANTHER" id="PTHR37610:SF97">
    <property type="entry name" value="RETROTRANSPOSON GAG DOMAIN-CONTAINING PROTEIN"/>
    <property type="match status" value="1"/>
</dbReference>
<dbReference type="EMBL" id="CAMAPF010001104">
    <property type="protein sequence ID" value="CAH9146357.1"/>
    <property type="molecule type" value="Genomic_DNA"/>
</dbReference>
<dbReference type="Proteomes" id="UP001152523">
    <property type="component" value="Unassembled WGS sequence"/>
</dbReference>
<organism evidence="3 4">
    <name type="scientific">Cuscuta epithymum</name>
    <dbReference type="NCBI Taxonomy" id="186058"/>
    <lineage>
        <taxon>Eukaryota</taxon>
        <taxon>Viridiplantae</taxon>
        <taxon>Streptophyta</taxon>
        <taxon>Embryophyta</taxon>
        <taxon>Tracheophyta</taxon>
        <taxon>Spermatophyta</taxon>
        <taxon>Magnoliopsida</taxon>
        <taxon>eudicotyledons</taxon>
        <taxon>Gunneridae</taxon>
        <taxon>Pentapetalae</taxon>
        <taxon>asterids</taxon>
        <taxon>lamiids</taxon>
        <taxon>Solanales</taxon>
        <taxon>Convolvulaceae</taxon>
        <taxon>Cuscuteae</taxon>
        <taxon>Cuscuta</taxon>
        <taxon>Cuscuta subgen. Cuscuta</taxon>
    </lineage>
</organism>
<feature type="region of interest" description="Disordered" evidence="1">
    <location>
        <begin position="374"/>
        <end position="395"/>
    </location>
</feature>
<feature type="domain" description="Retrotransposon Copia-like N-terminal" evidence="2">
    <location>
        <begin position="32"/>
        <end position="78"/>
    </location>
</feature>
<feature type="compositionally biased region" description="Gly residues" evidence="1">
    <location>
        <begin position="307"/>
        <end position="321"/>
    </location>
</feature>
<proteinExistence type="predicted"/>
<evidence type="ECO:0000313" key="3">
    <source>
        <dbReference type="EMBL" id="CAH9146357.1"/>
    </source>
</evidence>
<gene>
    <name evidence="3" type="ORF">CEPIT_LOCUS42928</name>
</gene>
<feature type="region of interest" description="Disordered" evidence="1">
    <location>
        <begin position="1"/>
        <end position="28"/>
    </location>
</feature>
<keyword evidence="4" id="KW-1185">Reference proteome</keyword>